<gene>
    <name evidence="2" type="ORF">mvi_57930</name>
</gene>
<evidence type="ECO:0000256" key="1">
    <source>
        <dbReference type="ARBA" id="ARBA00005701"/>
    </source>
</evidence>
<dbReference type="KEGG" id="mind:mvi_57930"/>
<protein>
    <recommendedName>
        <fullName evidence="4">Dihydrodipicolinate reductase</fullName>
    </recommendedName>
</protein>
<sequence>MSDSEAPSPEPVAREAKVLSPAAQRALAEAEARRAAIDAHAAEIRSEREINGRGGLEPVRYDDWEVKGLASDF</sequence>
<name>A0A8H9C8K4_9HYPH</name>
<organism evidence="2 3">
    <name type="scientific">Methylobacterium indicum</name>
    <dbReference type="NCBI Taxonomy" id="1775910"/>
    <lineage>
        <taxon>Bacteria</taxon>
        <taxon>Pseudomonadati</taxon>
        <taxon>Pseudomonadota</taxon>
        <taxon>Alphaproteobacteria</taxon>
        <taxon>Hyphomicrobiales</taxon>
        <taxon>Methylobacteriaceae</taxon>
        <taxon>Methylobacterium</taxon>
    </lineage>
</organism>
<dbReference type="RefSeq" id="WP_207180462.1">
    <property type="nucleotide sequence ID" value="NZ_AP024145.1"/>
</dbReference>
<reference evidence="2" key="1">
    <citation type="submission" date="2020-11" db="EMBL/GenBank/DDBJ databases">
        <title>Complete genome sequence of a novel pathogenic Methylobacterium strain isolated from rice in Vietnam.</title>
        <authorList>
            <person name="Lai K."/>
            <person name="Okazaki S."/>
            <person name="Higashi K."/>
            <person name="Mori H."/>
            <person name="Toyoda A."/>
            <person name="Kurokawa K."/>
        </authorList>
    </citation>
    <scope>NUCLEOTIDE SEQUENCE</scope>
    <source>
        <strain evidence="2">VL1</strain>
    </source>
</reference>
<accession>A0A8H9C8K4</accession>
<dbReference type="AlphaFoldDB" id="A0A8H9C8K4"/>
<proteinExistence type="inferred from homology"/>
<evidence type="ECO:0000313" key="2">
    <source>
        <dbReference type="EMBL" id="BCM87332.1"/>
    </source>
</evidence>
<dbReference type="Proteomes" id="UP000663508">
    <property type="component" value="Chromosome"/>
</dbReference>
<dbReference type="EMBL" id="AP024145">
    <property type="protein sequence ID" value="BCM87332.1"/>
    <property type="molecule type" value="Genomic_DNA"/>
</dbReference>
<comment type="similarity">
    <text evidence="1">Belongs to the SDHAF4 family.</text>
</comment>
<dbReference type="Pfam" id="PF07896">
    <property type="entry name" value="DUF1674"/>
    <property type="match status" value="1"/>
</dbReference>
<dbReference type="InterPro" id="IPR012875">
    <property type="entry name" value="SDHF4"/>
</dbReference>
<evidence type="ECO:0000313" key="3">
    <source>
        <dbReference type="Proteomes" id="UP000663508"/>
    </source>
</evidence>
<evidence type="ECO:0008006" key="4">
    <source>
        <dbReference type="Google" id="ProtNLM"/>
    </source>
</evidence>